<reference evidence="2" key="1">
    <citation type="submission" date="2018-06" db="EMBL/GenBank/DDBJ databases">
        <title>Aestuariibacter litoralis strain KCTC 52945T.</title>
        <authorList>
            <person name="Li X."/>
            <person name="Salam N."/>
            <person name="Li J.-L."/>
            <person name="Chen Y.-M."/>
            <person name="Yang Z.-W."/>
            <person name="Zhang L.-Y."/>
            <person name="Han M.-X."/>
            <person name="Xiao M."/>
            <person name="Li W.-J."/>
        </authorList>
    </citation>
    <scope>NUCLEOTIDE SEQUENCE [LARGE SCALE GENOMIC DNA]</scope>
    <source>
        <strain evidence="2">KCTC 52945</strain>
    </source>
</reference>
<evidence type="ECO:0000313" key="2">
    <source>
        <dbReference type="Proteomes" id="UP000248795"/>
    </source>
</evidence>
<keyword evidence="2" id="KW-1185">Reference proteome</keyword>
<organism evidence="1 2">
    <name type="scientific">Aestuariivirga litoralis</name>
    <dbReference type="NCBI Taxonomy" id="2650924"/>
    <lineage>
        <taxon>Bacteria</taxon>
        <taxon>Pseudomonadati</taxon>
        <taxon>Pseudomonadota</taxon>
        <taxon>Alphaproteobacteria</taxon>
        <taxon>Hyphomicrobiales</taxon>
        <taxon>Aestuariivirgaceae</taxon>
        <taxon>Aestuariivirga</taxon>
    </lineage>
</organism>
<dbReference type="AlphaFoldDB" id="A0A2W2BQV3"/>
<proteinExistence type="predicted"/>
<name>A0A2W2BQV3_9HYPH</name>
<accession>A0A2W2BQV3</accession>
<dbReference type="Proteomes" id="UP000248795">
    <property type="component" value="Unassembled WGS sequence"/>
</dbReference>
<comment type="caution">
    <text evidence="1">The sequence shown here is derived from an EMBL/GenBank/DDBJ whole genome shotgun (WGS) entry which is preliminary data.</text>
</comment>
<gene>
    <name evidence="1" type="ORF">DK847_06835</name>
</gene>
<dbReference type="EMBL" id="QKVK01000002">
    <property type="protein sequence ID" value="PZF78127.1"/>
    <property type="molecule type" value="Genomic_DNA"/>
</dbReference>
<evidence type="ECO:0000313" key="1">
    <source>
        <dbReference type="EMBL" id="PZF78127.1"/>
    </source>
</evidence>
<protein>
    <submittedName>
        <fullName evidence="1">Uncharacterized protein</fullName>
    </submittedName>
</protein>
<sequence>MAPQYQLRGLPSSACRAAEPEHLSSSLVIYLIACTSQDALHWAEEGIGNLRVALNALVRLFRL</sequence>